<comment type="caution">
    <text evidence="2">The sequence shown here is derived from an EMBL/GenBank/DDBJ whole genome shotgun (WGS) entry which is preliminary data.</text>
</comment>
<reference evidence="2" key="1">
    <citation type="submission" date="2020-09" db="EMBL/GenBank/DDBJ databases">
        <title>A novel bacterium of genus Neiella, isolated from South China Sea.</title>
        <authorList>
            <person name="Huang H."/>
            <person name="Mo K."/>
            <person name="Hu Y."/>
        </authorList>
    </citation>
    <scope>NUCLEOTIDE SEQUENCE</scope>
    <source>
        <strain evidence="2">HB171785</strain>
    </source>
</reference>
<evidence type="ECO:0000313" key="3">
    <source>
        <dbReference type="Proteomes" id="UP000638014"/>
    </source>
</evidence>
<organism evidence="2 3">
    <name type="scientific">Neiella litorisoli</name>
    <dbReference type="NCBI Taxonomy" id="2771431"/>
    <lineage>
        <taxon>Bacteria</taxon>
        <taxon>Pseudomonadati</taxon>
        <taxon>Pseudomonadota</taxon>
        <taxon>Gammaproteobacteria</taxon>
        <taxon>Alteromonadales</taxon>
        <taxon>Echinimonadaceae</taxon>
        <taxon>Neiella</taxon>
    </lineage>
</organism>
<accession>A0A8J6QQ21</accession>
<gene>
    <name evidence="2" type="ORF">IC617_03220</name>
</gene>
<dbReference type="SUPFAM" id="SSF52540">
    <property type="entry name" value="P-loop containing nucleoside triphosphate hydrolases"/>
    <property type="match status" value="1"/>
</dbReference>
<keyword evidence="3" id="KW-1185">Reference proteome</keyword>
<dbReference type="Gene3D" id="3.40.50.300">
    <property type="entry name" value="P-loop containing nucleotide triphosphate hydrolases"/>
    <property type="match status" value="1"/>
</dbReference>
<dbReference type="Pfam" id="PF08707">
    <property type="entry name" value="PriCT_2"/>
    <property type="match status" value="1"/>
</dbReference>
<dbReference type="Proteomes" id="UP000638014">
    <property type="component" value="Unassembled WGS sequence"/>
</dbReference>
<dbReference type="Pfam" id="PF13481">
    <property type="entry name" value="AAA_25"/>
    <property type="match status" value="1"/>
</dbReference>
<name>A0A8J6QQ21_9GAMM</name>
<dbReference type="EMBL" id="JACXAF010000003">
    <property type="protein sequence ID" value="MBD1388429.1"/>
    <property type="molecule type" value="Genomic_DNA"/>
</dbReference>
<evidence type="ECO:0000259" key="1">
    <source>
        <dbReference type="Pfam" id="PF08707"/>
    </source>
</evidence>
<dbReference type="RefSeq" id="WP_191143535.1">
    <property type="nucleotide sequence ID" value="NZ_JACXAF010000003.1"/>
</dbReference>
<proteinExistence type="predicted"/>
<dbReference type="InterPro" id="IPR027417">
    <property type="entry name" value="P-loop_NTPase"/>
</dbReference>
<evidence type="ECO:0000313" key="2">
    <source>
        <dbReference type="EMBL" id="MBD1388429.1"/>
    </source>
</evidence>
<dbReference type="AlphaFoldDB" id="A0A8J6QQ21"/>
<dbReference type="GO" id="GO:0016817">
    <property type="term" value="F:hydrolase activity, acting on acid anhydrides"/>
    <property type="evidence" value="ECO:0007669"/>
    <property type="project" value="InterPro"/>
</dbReference>
<dbReference type="InterPro" id="IPR014819">
    <property type="entry name" value="PriCT_2"/>
</dbReference>
<sequence length="615" mass="67380">MNLVKAPAAQQNALRNAKGGGTAYLLGNYVLVDLDDKPDAPSEAELAEALGLPLCELQQAKYQWDDNGRSVHYLFAGSDDYGKNSALGALLPAVDVQTGKALIFVADRKTQATNFTPPPAPPVIREILASAAPVAALPQVSKPVTPSSLDYLKRCLSHIDPDLEYQQWAAVIAGTVDRFGHDQQAFDLLNKWSAGGCKYAGESDVSKHWRSYNAGGGVTFATVTALAREGGMGGVEAFKSWCRNNPVIHSSPLSEVRGMSICGQSQQMLASLERDVFALERLVLMNQITIFFAPPNSGKTLLTVHFLIEAAKQGDIDPTRVIYVNADDTPRGAATKASLFEQYKMNMLVPGHNGFHSDDLYPLIERLISANEARGVIIVMDTLRRFFNSMDHESTKVFGELSRRFINAGGTMLVLGHTNKNKSEAGKNRYEGTQGTVNDADAVYVLDVKSSKLNDDVTKYYVTFEASPEVGGKLRGDNELSASYSFVRYEKQTYNQLINSISKVSSSDAELTEVQRSVQSNVDNINYIEHLISKGISRRTELIKAIHDGCELSRSRATKLLDLHTGENWNNGHRWRVLKGDSEAPAAKLYQLLTNHRGCPPDKTGKLVKLELVPS</sequence>
<protein>
    <submittedName>
        <fullName evidence="2">PriCT-2 domain-containing protein</fullName>
    </submittedName>
</protein>
<feature type="domain" description="Primase C-terminal 2" evidence="1">
    <location>
        <begin position="153"/>
        <end position="227"/>
    </location>
</feature>